<dbReference type="AlphaFoldDB" id="B8HTI8"/>
<dbReference type="HOGENOM" id="CLU_1624388_0_0_3"/>
<reference evidence="3" key="1">
    <citation type="submission" date="2009-01" db="EMBL/GenBank/DDBJ databases">
        <title>Complete sequence of chromosome Cyanothece sp. PCC 7425.</title>
        <authorList>
            <consortium name="US DOE Joint Genome Institute"/>
            <person name="Lucas S."/>
            <person name="Copeland A."/>
            <person name="Lapidus A."/>
            <person name="Glavina del Rio T."/>
            <person name="Dalin E."/>
            <person name="Tice H."/>
            <person name="Bruce D."/>
            <person name="Goodwin L."/>
            <person name="Pitluck S."/>
            <person name="Sims D."/>
            <person name="Meineke L."/>
            <person name="Brettin T."/>
            <person name="Detter J.C."/>
            <person name="Han C."/>
            <person name="Larimer F."/>
            <person name="Land M."/>
            <person name="Hauser L."/>
            <person name="Kyrpides N."/>
            <person name="Ovchinnikova G."/>
            <person name="Liberton M."/>
            <person name="Stoeckel J."/>
            <person name="Banerjee A."/>
            <person name="Singh A."/>
            <person name="Page L."/>
            <person name="Sato H."/>
            <person name="Zhao L."/>
            <person name="Sherman L."/>
            <person name="Pakrasi H."/>
            <person name="Richardson P."/>
        </authorList>
    </citation>
    <scope>NUCLEOTIDE SEQUENCE</scope>
    <source>
        <strain evidence="3">PCC 7425</strain>
    </source>
</reference>
<feature type="region of interest" description="Disordered" evidence="1">
    <location>
        <begin position="140"/>
        <end position="163"/>
    </location>
</feature>
<dbReference type="eggNOG" id="COG4191">
    <property type="taxonomic scope" value="Bacteria"/>
</dbReference>
<evidence type="ECO:0000313" key="3">
    <source>
        <dbReference type="EMBL" id="ACL46069.1"/>
    </source>
</evidence>
<keyword evidence="2" id="KW-0812">Transmembrane</keyword>
<proteinExistence type="predicted"/>
<sequence length="163" mass="18559">MSAALKPNYYPHDEKEVARERRRLVEQRRQKLQAKVEPFVLPPQPRWLTALIRLQHVSTAGTLLIVGALLPLYGWGSLTQHNWGKRFSELEHLQRQERQLLADREMRKYQVAEQAERQPLGLVREVPGNTLFLPTAAVKTPSTSADLVDQPAAPLPVPSPISY</sequence>
<dbReference type="KEGG" id="cyn:Cyan7425_3750"/>
<dbReference type="OrthoDB" id="424231at2"/>
<dbReference type="EMBL" id="CP001344">
    <property type="protein sequence ID" value="ACL46069.1"/>
    <property type="molecule type" value="Genomic_DNA"/>
</dbReference>
<organism evidence="3">
    <name type="scientific">Cyanothece sp. (strain PCC 7425 / ATCC 29141)</name>
    <dbReference type="NCBI Taxonomy" id="395961"/>
    <lineage>
        <taxon>Bacteria</taxon>
        <taxon>Bacillati</taxon>
        <taxon>Cyanobacteriota</taxon>
        <taxon>Cyanophyceae</taxon>
        <taxon>Gomontiellales</taxon>
        <taxon>Cyanothecaceae</taxon>
        <taxon>Cyanothece</taxon>
    </lineage>
</organism>
<feature type="compositionally biased region" description="Pro residues" evidence="1">
    <location>
        <begin position="153"/>
        <end position="163"/>
    </location>
</feature>
<keyword evidence="2" id="KW-0472">Membrane</keyword>
<feature type="transmembrane region" description="Helical" evidence="2">
    <location>
        <begin position="57"/>
        <end position="76"/>
    </location>
</feature>
<accession>B8HTI8</accession>
<gene>
    <name evidence="3" type="ordered locus">Cyan7425_3750</name>
</gene>
<keyword evidence="2" id="KW-1133">Transmembrane helix</keyword>
<evidence type="ECO:0000256" key="1">
    <source>
        <dbReference type="SAM" id="MobiDB-lite"/>
    </source>
</evidence>
<name>B8HTI8_CYAP4</name>
<dbReference type="STRING" id="395961.Cyan7425_3750"/>
<evidence type="ECO:0000256" key="2">
    <source>
        <dbReference type="SAM" id="Phobius"/>
    </source>
</evidence>
<protein>
    <submittedName>
        <fullName evidence="3">Uncharacterized protein</fullName>
    </submittedName>
</protein>